<reference evidence="4 5" key="1">
    <citation type="submission" date="2018-05" db="EMBL/GenBank/DDBJ databases">
        <title>Novel Campyloabacter and Helicobacter Species and Strains.</title>
        <authorList>
            <person name="Mannion A.J."/>
            <person name="Shen Z."/>
            <person name="Fox J.G."/>
        </authorList>
    </citation>
    <scope>NUCLEOTIDE SEQUENCE [LARGE SCALE GENOMIC DNA]</scope>
    <source>
        <strain evidence="5">MIT17-664</strain>
    </source>
</reference>
<dbReference type="EMBL" id="NXLZ01000002">
    <property type="protein sequence ID" value="TKX31690.1"/>
    <property type="molecule type" value="Genomic_DNA"/>
</dbReference>
<dbReference type="RefSeq" id="WP_137620040.1">
    <property type="nucleotide sequence ID" value="NZ_NXLZ01000002.1"/>
</dbReference>
<dbReference type="Gene3D" id="2.40.50.100">
    <property type="match status" value="1"/>
</dbReference>
<sequence>MKMFLFLILSFNIVFAEEIYASFNVEASGQSRLALESIGIVSQIPIKIGQKVKKGDLLLALDQTSEKIALENAKNSYNLALAQYENTKSKMKKIQSVQDVIDKQSYEDMKTQLNVANLNLTKAKINIDYYKNILDKKELRAPYDAIIANKFIQIGEGVGGVAQPLIEVFSYPQSKLVLSFDEKYKDKVKVGDEFIYKIDQSDKQIKGKISLVYPSVDVKTRKIYAEVEALGLTPGLFGEGKIITKD</sequence>
<evidence type="ECO:0000256" key="1">
    <source>
        <dbReference type="ARBA" id="ARBA00009477"/>
    </source>
</evidence>
<organism evidence="4 5">
    <name type="scientific">Campylobacter estrildidarum</name>
    <dbReference type="NCBI Taxonomy" id="2510189"/>
    <lineage>
        <taxon>Bacteria</taxon>
        <taxon>Pseudomonadati</taxon>
        <taxon>Campylobacterota</taxon>
        <taxon>Epsilonproteobacteria</taxon>
        <taxon>Campylobacterales</taxon>
        <taxon>Campylobacteraceae</taxon>
        <taxon>Campylobacter</taxon>
    </lineage>
</organism>
<dbReference type="GO" id="GO:1990281">
    <property type="term" value="C:efflux pump complex"/>
    <property type="evidence" value="ECO:0007669"/>
    <property type="project" value="TreeGrafter"/>
</dbReference>
<dbReference type="OrthoDB" id="5342664at2"/>
<dbReference type="SUPFAM" id="SSF111369">
    <property type="entry name" value="HlyD-like secretion proteins"/>
    <property type="match status" value="1"/>
</dbReference>
<keyword evidence="5" id="KW-1185">Reference proteome</keyword>
<name>A0A4U7BNA4_9BACT</name>
<proteinExistence type="inferred from homology"/>
<dbReference type="InterPro" id="IPR006143">
    <property type="entry name" value="RND_pump_MFP"/>
</dbReference>
<feature type="coiled-coil region" evidence="2">
    <location>
        <begin position="67"/>
        <end position="126"/>
    </location>
</feature>
<dbReference type="GO" id="GO:0015562">
    <property type="term" value="F:efflux transmembrane transporter activity"/>
    <property type="evidence" value="ECO:0007669"/>
    <property type="project" value="TreeGrafter"/>
</dbReference>
<dbReference type="NCBIfam" id="TIGR01730">
    <property type="entry name" value="RND_mfp"/>
    <property type="match status" value="1"/>
</dbReference>
<dbReference type="Pfam" id="PF25973">
    <property type="entry name" value="BSH_CzcB"/>
    <property type="match status" value="1"/>
</dbReference>
<evidence type="ECO:0000259" key="3">
    <source>
        <dbReference type="Pfam" id="PF25973"/>
    </source>
</evidence>
<comment type="caution">
    <text evidence="4">The sequence shown here is derived from an EMBL/GenBank/DDBJ whole genome shotgun (WGS) entry which is preliminary data.</text>
</comment>
<evidence type="ECO:0000313" key="4">
    <source>
        <dbReference type="EMBL" id="TKX31690.1"/>
    </source>
</evidence>
<protein>
    <submittedName>
        <fullName evidence="4">Efflux RND transporter periplasmic adaptor subunit</fullName>
    </submittedName>
</protein>
<dbReference type="Proteomes" id="UP000308838">
    <property type="component" value="Unassembled WGS sequence"/>
</dbReference>
<dbReference type="InterPro" id="IPR058647">
    <property type="entry name" value="BSH_CzcB-like"/>
</dbReference>
<comment type="similarity">
    <text evidence="1">Belongs to the membrane fusion protein (MFP) (TC 8.A.1) family.</text>
</comment>
<gene>
    <name evidence="4" type="ORF">CQA69_01290</name>
</gene>
<dbReference type="Gene3D" id="2.40.30.170">
    <property type="match status" value="1"/>
</dbReference>
<dbReference type="PANTHER" id="PTHR30469">
    <property type="entry name" value="MULTIDRUG RESISTANCE PROTEIN MDTA"/>
    <property type="match status" value="1"/>
</dbReference>
<dbReference type="AlphaFoldDB" id="A0A4U7BNA4"/>
<accession>A0A4U7BNA4</accession>
<feature type="domain" description="CzcB-like barrel-sandwich hybrid" evidence="3">
    <location>
        <begin position="39"/>
        <end position="159"/>
    </location>
</feature>
<evidence type="ECO:0000256" key="2">
    <source>
        <dbReference type="SAM" id="Coils"/>
    </source>
</evidence>
<evidence type="ECO:0000313" key="5">
    <source>
        <dbReference type="Proteomes" id="UP000308838"/>
    </source>
</evidence>
<keyword evidence="2" id="KW-0175">Coiled coil</keyword>
<dbReference type="Gene3D" id="1.10.287.470">
    <property type="entry name" value="Helix hairpin bin"/>
    <property type="match status" value="1"/>
</dbReference>